<gene>
    <name evidence="1" type="ORF">JEU22_04660</name>
</gene>
<sequence length="164" mass="18117">MTTTLVTEPGYESVLKIEPPFLPGHLTGDADGPGTHRHLRFIYGIPVKVMQDFQESGATLISNDLRSMSADVSVTLRITDSAELLRVAGEDWYGQEVRMAVSASAGLAGMYFTQKDLQDADPLKRVLLDTAGASQLQKILVEKDLPLEVHQYRILKIYPQESVD</sequence>
<dbReference type="Proteomes" id="UP000637061">
    <property type="component" value="Unassembled WGS sequence"/>
</dbReference>
<organism evidence="1 2">
    <name type="scientific">Pseudomonas putida</name>
    <name type="common">Arthrobacter siderocapsulatus</name>
    <dbReference type="NCBI Taxonomy" id="303"/>
    <lineage>
        <taxon>Bacteria</taxon>
        <taxon>Pseudomonadati</taxon>
        <taxon>Pseudomonadota</taxon>
        <taxon>Gammaproteobacteria</taxon>
        <taxon>Pseudomonadales</taxon>
        <taxon>Pseudomonadaceae</taxon>
        <taxon>Pseudomonas</taxon>
    </lineage>
</organism>
<dbReference type="AlphaFoldDB" id="A0A8I1ECV8"/>
<protein>
    <submittedName>
        <fullName evidence="1">Uncharacterized protein</fullName>
    </submittedName>
</protein>
<evidence type="ECO:0000313" key="1">
    <source>
        <dbReference type="EMBL" id="MBI6883196.1"/>
    </source>
</evidence>
<accession>A0A8I1ECV8</accession>
<evidence type="ECO:0000313" key="2">
    <source>
        <dbReference type="Proteomes" id="UP000637061"/>
    </source>
</evidence>
<comment type="caution">
    <text evidence="1">The sequence shown here is derived from an EMBL/GenBank/DDBJ whole genome shotgun (WGS) entry which is preliminary data.</text>
</comment>
<dbReference type="EMBL" id="JAEHTE010000002">
    <property type="protein sequence ID" value="MBI6883196.1"/>
    <property type="molecule type" value="Genomic_DNA"/>
</dbReference>
<name>A0A8I1ECV8_PSEPU</name>
<proteinExistence type="predicted"/>
<dbReference type="RefSeq" id="WP_198746810.1">
    <property type="nucleotide sequence ID" value="NZ_JAEHTE010000002.1"/>
</dbReference>
<reference evidence="1" key="1">
    <citation type="submission" date="2020-12" db="EMBL/GenBank/DDBJ databases">
        <title>Enhanced detection system for hospital associated transmission using whole genome sequencing surveillance.</title>
        <authorList>
            <person name="Harrison L.H."/>
            <person name="Van Tyne D."/>
            <person name="Marsh J.W."/>
            <person name="Griffith M.P."/>
            <person name="Snyder D.J."/>
            <person name="Cooper V.S."/>
            <person name="Mustapha M."/>
        </authorList>
    </citation>
    <scope>NUCLEOTIDE SEQUENCE</scope>
    <source>
        <strain evidence="1">PSB00042</strain>
    </source>
</reference>